<feature type="compositionally biased region" description="Low complexity" evidence="2">
    <location>
        <begin position="29"/>
        <end position="51"/>
    </location>
</feature>
<reference evidence="4" key="2">
    <citation type="submission" date="2015-01" db="EMBL/GenBank/DDBJ databases">
        <title>Evolutionary Origins and Diversification of the Mycorrhizal Mutualists.</title>
        <authorList>
            <consortium name="DOE Joint Genome Institute"/>
            <consortium name="Mycorrhizal Genomics Consortium"/>
            <person name="Kohler A."/>
            <person name="Kuo A."/>
            <person name="Nagy L.G."/>
            <person name="Floudas D."/>
            <person name="Copeland A."/>
            <person name="Barry K.W."/>
            <person name="Cichocki N."/>
            <person name="Veneault-Fourrey C."/>
            <person name="LaButti K."/>
            <person name="Lindquist E.A."/>
            <person name="Lipzen A."/>
            <person name="Lundell T."/>
            <person name="Morin E."/>
            <person name="Murat C."/>
            <person name="Riley R."/>
            <person name="Ohm R."/>
            <person name="Sun H."/>
            <person name="Tunlid A."/>
            <person name="Henrissat B."/>
            <person name="Grigoriev I.V."/>
            <person name="Hibbett D.S."/>
            <person name="Martin F."/>
        </authorList>
    </citation>
    <scope>NUCLEOTIDE SEQUENCE [LARGE SCALE GENOMIC DNA]</scope>
    <source>
        <strain evidence="4">Ve08.2h10</strain>
    </source>
</reference>
<organism evidence="3 4">
    <name type="scientific">Paxillus rubicundulus Ve08.2h10</name>
    <dbReference type="NCBI Taxonomy" id="930991"/>
    <lineage>
        <taxon>Eukaryota</taxon>
        <taxon>Fungi</taxon>
        <taxon>Dikarya</taxon>
        <taxon>Basidiomycota</taxon>
        <taxon>Agaricomycotina</taxon>
        <taxon>Agaricomycetes</taxon>
        <taxon>Agaricomycetidae</taxon>
        <taxon>Boletales</taxon>
        <taxon>Paxilineae</taxon>
        <taxon>Paxillaceae</taxon>
        <taxon>Paxillus</taxon>
    </lineage>
</organism>
<feature type="compositionally biased region" description="Low complexity" evidence="2">
    <location>
        <begin position="454"/>
        <end position="469"/>
    </location>
</feature>
<proteinExistence type="predicted"/>
<dbReference type="Proteomes" id="UP000054538">
    <property type="component" value="Unassembled WGS sequence"/>
</dbReference>
<feature type="region of interest" description="Disordered" evidence="2">
    <location>
        <begin position="411"/>
        <end position="680"/>
    </location>
</feature>
<evidence type="ECO:0000256" key="1">
    <source>
        <dbReference type="SAM" id="Coils"/>
    </source>
</evidence>
<gene>
    <name evidence="3" type="ORF">PAXRUDRAFT_831241</name>
</gene>
<dbReference type="InParanoid" id="A0A0D0DXD9"/>
<keyword evidence="1" id="KW-0175">Coiled coil</keyword>
<evidence type="ECO:0000313" key="4">
    <source>
        <dbReference type="Proteomes" id="UP000054538"/>
    </source>
</evidence>
<feature type="compositionally biased region" description="Basic and acidic residues" evidence="2">
    <location>
        <begin position="530"/>
        <end position="554"/>
    </location>
</feature>
<name>A0A0D0DXD9_9AGAM</name>
<feature type="coiled-coil region" evidence="1">
    <location>
        <begin position="57"/>
        <end position="91"/>
    </location>
</feature>
<feature type="compositionally biased region" description="Polar residues" evidence="2">
    <location>
        <begin position="639"/>
        <end position="650"/>
    </location>
</feature>
<sequence>MITRSPIKPIKPPLTSGIPPRRAPTPLRSTANASATASILTSSTATGSTTTPHEAMVASQQAHINDLVQKNRSLENAIKKLDAELTSSAANIVALNTERVSWEGDRKRWMGERQQWMDERKVWAEGCDTMQACHRVQQYRMACALQDGRVAVLRVQEEARKEQLKRLQRDYKITTFQAREEELEAQIEEVEDLRDRAEETTAQHDKVTQELKARCAVLGDEVKSKTAEIQSAHKQRERVEDDLRRLREAHADATATSTASSSKLARLTTQRETLAAQVTSLQRSLELAQDETSQLRTQLTNWQILKKGEDAGADEVRKRKVELELEVREARRHIGDLEARVGEFDLLEAKLQKQRDRVGRLKEVLEEWKAEARDQTIARETADTELATARTQITTLEQKIADLQAQLVVASQPKLPSKRPPPPSKPALSNEEIETELSEPSGSALPTKYKSSKPRSYSKPSSAKPADAPAKPRPKPHLVERPDRILEAQDSDIELLEAPPAAPSPEPSAKARGKRKAIDAGEDGDIVVVDVRKARNKDKVEKVKQGKEKKEKAGTKTKASQPKKKTSASPPDDVDQERSKTKAKTNPKKGPSPEPVPRPKNSKAKSSRANEDSEDAAEVDAEAAPKKKKRKINLFGGSQPATFNWDSLGQTGEGLGIPTQLSPMKETDVVPRRLGRASKG</sequence>
<feature type="compositionally biased region" description="Acidic residues" evidence="2">
    <location>
        <begin position="612"/>
        <end position="621"/>
    </location>
</feature>
<reference evidence="3 4" key="1">
    <citation type="submission" date="2014-04" db="EMBL/GenBank/DDBJ databases">
        <authorList>
            <consortium name="DOE Joint Genome Institute"/>
            <person name="Kuo A."/>
            <person name="Kohler A."/>
            <person name="Jargeat P."/>
            <person name="Nagy L.G."/>
            <person name="Floudas D."/>
            <person name="Copeland A."/>
            <person name="Barry K.W."/>
            <person name="Cichocki N."/>
            <person name="Veneault-Fourrey C."/>
            <person name="LaButti K."/>
            <person name="Lindquist E.A."/>
            <person name="Lipzen A."/>
            <person name="Lundell T."/>
            <person name="Morin E."/>
            <person name="Murat C."/>
            <person name="Sun H."/>
            <person name="Tunlid A."/>
            <person name="Henrissat B."/>
            <person name="Grigoriev I.V."/>
            <person name="Hibbett D.S."/>
            <person name="Martin F."/>
            <person name="Nordberg H.P."/>
            <person name="Cantor M.N."/>
            <person name="Hua S.X."/>
        </authorList>
    </citation>
    <scope>NUCLEOTIDE SEQUENCE [LARGE SCALE GENOMIC DNA]</scope>
    <source>
        <strain evidence="3 4">Ve08.2h10</strain>
    </source>
</reference>
<feature type="compositionally biased region" description="Basic and acidic residues" evidence="2">
    <location>
        <begin position="477"/>
        <end position="487"/>
    </location>
</feature>
<dbReference type="STRING" id="930991.A0A0D0DXD9"/>
<evidence type="ECO:0000313" key="3">
    <source>
        <dbReference type="EMBL" id="KIK90944.1"/>
    </source>
</evidence>
<feature type="region of interest" description="Disordered" evidence="2">
    <location>
        <begin position="1"/>
        <end position="51"/>
    </location>
</feature>
<evidence type="ECO:0000256" key="2">
    <source>
        <dbReference type="SAM" id="MobiDB-lite"/>
    </source>
</evidence>
<feature type="coiled-coil region" evidence="1">
    <location>
        <begin position="173"/>
        <end position="406"/>
    </location>
</feature>
<accession>A0A0D0DXD9</accession>
<dbReference type="HOGENOM" id="CLU_029096_0_0_1"/>
<dbReference type="AlphaFoldDB" id="A0A0D0DXD9"/>
<dbReference type="OrthoDB" id="2681654at2759"/>
<dbReference type="EMBL" id="KN825449">
    <property type="protein sequence ID" value="KIK90944.1"/>
    <property type="molecule type" value="Genomic_DNA"/>
</dbReference>
<protein>
    <submittedName>
        <fullName evidence="3">Uncharacterized protein</fullName>
    </submittedName>
</protein>
<keyword evidence="4" id="KW-1185">Reference proteome</keyword>